<dbReference type="InterPro" id="IPR038610">
    <property type="entry name" value="FliK-like_C_sf"/>
</dbReference>
<evidence type="ECO:0000256" key="1">
    <source>
        <dbReference type="SAM" id="MobiDB-lite"/>
    </source>
</evidence>
<dbReference type="PANTHER" id="PTHR37533">
    <property type="entry name" value="FLAGELLAR HOOK-LENGTH CONTROL PROTEIN"/>
    <property type="match status" value="1"/>
</dbReference>
<dbReference type="RefSeq" id="WP_004071192.1">
    <property type="nucleotide sequence ID" value="NZ_CM001488.1"/>
</dbReference>
<keyword evidence="3" id="KW-0966">Cell projection</keyword>
<sequence length="666" mass="71699">MLSNVSDINALLTGRSSDALMGATATGTVSTDSGAAVSAFQGQLDKAMQRDSGMERSREINTVEQETHVRRSEDNSVQTQASPLTTAQKPNLSTEEQNTEISTVEKSRFAVRTTKQKVSDLEDALEHGGGSDFLTELKSLLLSISNYDLDNLSLDEEGLDALGDLLVQAGFDQASVEEMLSDLTLSLEEGGGLISVAGFMDDLFDLPLAEAEEITPAETLMPTSDLPYIKSLLSMMGMDDQEMTSIMDQASEGTRGFDFDTFIEQLEQLLDTAGESGVTYQTKDEDDAYTTLLQQLDLDSFIETSDEPLTLATIIDAFAQKRNLLEENQANQTEQSLSDTFTTDSFDALATRSGRHGLLNQFFSGLNFQEEREGAVDYSITLSESSDAMVKEIEERFQVQFMDQINRREVSAKTAAEASAVGNSASGNLQTGKTDSDDAFKIANSFSDTAGTSKESASQISTTATQADAAALEKMTASTNSQSGDTMSKNSEAHALVFGVEKSTTTGSVGTSGTQRTEQAFSTLPDFVTRQVGKSIVRSINTGDDTIRMQLKPPELGRVYMSIDHNGNGIKISVITEHQSAKDILAANVNEIKTMLSSSGISLESFEVDMSSDFQQSMADARAQGQSAGKKQTKRGSGDDAQEEAADHLTDHTAAINNRGSLHFVA</sequence>
<feature type="compositionally biased region" description="Polar residues" evidence="1">
    <location>
        <begin position="75"/>
        <end position="102"/>
    </location>
</feature>
<dbReference type="Proteomes" id="UP000005778">
    <property type="component" value="Chromosome"/>
</dbReference>
<dbReference type="AlphaFoldDB" id="I5AZC0"/>
<dbReference type="InterPro" id="IPR052563">
    <property type="entry name" value="FliK"/>
</dbReference>
<feature type="region of interest" description="Disordered" evidence="1">
    <location>
        <begin position="617"/>
        <end position="648"/>
    </location>
</feature>
<dbReference type="STRING" id="879212.DespoDRAFT_00569"/>
<feature type="region of interest" description="Disordered" evidence="1">
    <location>
        <begin position="48"/>
        <end position="105"/>
    </location>
</feature>
<feature type="compositionally biased region" description="Polar residues" evidence="1">
    <location>
        <begin position="617"/>
        <end position="630"/>
    </location>
</feature>
<dbReference type="OrthoDB" id="5411125at2"/>
<dbReference type="Gene3D" id="3.30.750.140">
    <property type="match status" value="1"/>
</dbReference>
<evidence type="ECO:0000313" key="4">
    <source>
        <dbReference type="Proteomes" id="UP000005778"/>
    </source>
</evidence>
<evidence type="ECO:0000313" key="3">
    <source>
        <dbReference type="EMBL" id="EIM62583.1"/>
    </source>
</evidence>
<keyword evidence="3" id="KW-0282">Flagellum</keyword>
<dbReference type="PANTHER" id="PTHR37533:SF2">
    <property type="entry name" value="FLAGELLAR HOOK-LENGTH CONTROL PROTEIN"/>
    <property type="match status" value="1"/>
</dbReference>
<name>I5AZC0_9BACT</name>
<feature type="domain" description="Flagellar hook-length control protein-like C-terminal" evidence="2">
    <location>
        <begin position="539"/>
        <end position="616"/>
    </location>
</feature>
<organism evidence="3 4">
    <name type="scientific">Desulfobacter postgatei 2ac9</name>
    <dbReference type="NCBI Taxonomy" id="879212"/>
    <lineage>
        <taxon>Bacteria</taxon>
        <taxon>Pseudomonadati</taxon>
        <taxon>Thermodesulfobacteriota</taxon>
        <taxon>Desulfobacteria</taxon>
        <taxon>Desulfobacterales</taxon>
        <taxon>Desulfobacteraceae</taxon>
        <taxon>Desulfobacter</taxon>
    </lineage>
</organism>
<keyword evidence="4" id="KW-1185">Reference proteome</keyword>
<keyword evidence="3" id="KW-0969">Cilium</keyword>
<dbReference type="Pfam" id="PF02120">
    <property type="entry name" value="Flg_hook"/>
    <property type="match status" value="1"/>
</dbReference>
<dbReference type="EMBL" id="CM001488">
    <property type="protein sequence ID" value="EIM62583.1"/>
    <property type="molecule type" value="Genomic_DNA"/>
</dbReference>
<dbReference type="CDD" id="cd17470">
    <property type="entry name" value="T3SS_Flik_C"/>
    <property type="match status" value="1"/>
</dbReference>
<gene>
    <name evidence="3" type="ORF">DespoDRAFT_00569</name>
</gene>
<dbReference type="InterPro" id="IPR021136">
    <property type="entry name" value="Flagellar_hook_control-like_C"/>
</dbReference>
<proteinExistence type="predicted"/>
<dbReference type="eggNOG" id="COG3144">
    <property type="taxonomic scope" value="Bacteria"/>
</dbReference>
<evidence type="ECO:0000259" key="2">
    <source>
        <dbReference type="Pfam" id="PF02120"/>
    </source>
</evidence>
<feature type="compositionally biased region" description="Basic and acidic residues" evidence="1">
    <location>
        <begin position="48"/>
        <end position="74"/>
    </location>
</feature>
<reference evidence="3 4" key="1">
    <citation type="submission" date="2011-09" db="EMBL/GenBank/DDBJ databases">
        <authorList>
            <consortium name="US DOE Joint Genome Institute (JGI-PGF)"/>
            <person name="Lucas S."/>
            <person name="Han J."/>
            <person name="Lapidus A."/>
            <person name="Cheng J.-F."/>
            <person name="Goodwin L."/>
            <person name="Pitluck S."/>
            <person name="Peters L."/>
            <person name="Land M.L."/>
            <person name="Hauser L."/>
            <person name="Orellana R."/>
            <person name="Lovley D."/>
            <person name="Woyke T.J."/>
        </authorList>
    </citation>
    <scope>NUCLEOTIDE SEQUENCE [LARGE SCALE GENOMIC DNA]</scope>
    <source>
        <strain evidence="3 4">2ac9</strain>
    </source>
</reference>
<dbReference type="HOGENOM" id="CLU_412035_0_0_7"/>
<accession>I5AZC0</accession>
<reference evidence="3 4" key="2">
    <citation type="submission" date="2012-02" db="EMBL/GenBank/DDBJ databases">
        <title>Improved High-Quality Draft sequence of Desulfobacter postgatei 2ac9.</title>
        <authorList>
            <consortium name="US DOE Joint Genome Institute"/>
            <person name="Lucas S."/>
            <person name="Han J."/>
            <person name="Lapidus A."/>
            <person name="Cheng J.-F."/>
            <person name="Goodwin L."/>
            <person name="Pitluck S."/>
            <person name="Peters L."/>
            <person name="Ovchinnikova G."/>
            <person name="Held B."/>
            <person name="Detter J.C."/>
            <person name="Han C."/>
            <person name="Tapia R."/>
            <person name="Land M."/>
            <person name="Hauser L."/>
            <person name="Kyrpides N."/>
            <person name="Ivanova N."/>
            <person name="Pagani I."/>
            <person name="Orellana R."/>
            <person name="Lovley D."/>
            <person name="Woyke T."/>
        </authorList>
    </citation>
    <scope>NUCLEOTIDE SEQUENCE [LARGE SCALE GENOMIC DNA]</scope>
    <source>
        <strain evidence="3 4">2ac9</strain>
    </source>
</reference>
<protein>
    <submittedName>
        <fullName evidence="3">Flagellar hook-length control protein</fullName>
    </submittedName>
</protein>